<keyword evidence="1" id="KW-1133">Transmembrane helix</keyword>
<evidence type="ECO:0000313" key="3">
    <source>
        <dbReference type="Proteomes" id="UP000197138"/>
    </source>
</evidence>
<organism evidence="2 3">
    <name type="scientific">Punica granatum</name>
    <name type="common">Pomegranate</name>
    <dbReference type="NCBI Taxonomy" id="22663"/>
    <lineage>
        <taxon>Eukaryota</taxon>
        <taxon>Viridiplantae</taxon>
        <taxon>Streptophyta</taxon>
        <taxon>Embryophyta</taxon>
        <taxon>Tracheophyta</taxon>
        <taxon>Spermatophyta</taxon>
        <taxon>Magnoliopsida</taxon>
        <taxon>eudicotyledons</taxon>
        <taxon>Gunneridae</taxon>
        <taxon>Pentapetalae</taxon>
        <taxon>rosids</taxon>
        <taxon>malvids</taxon>
        <taxon>Myrtales</taxon>
        <taxon>Lythraceae</taxon>
        <taxon>Punica</taxon>
    </lineage>
</organism>
<keyword evidence="1" id="KW-0812">Transmembrane</keyword>
<comment type="caution">
    <text evidence="2">The sequence shown here is derived from an EMBL/GenBank/DDBJ whole genome shotgun (WGS) entry which is preliminary data.</text>
</comment>
<accession>A0A218WBT9</accession>
<reference evidence="3" key="1">
    <citation type="journal article" date="2017" name="Plant J.">
        <title>The pomegranate (Punica granatum L.) genome and the genomics of punicalagin biosynthesis.</title>
        <authorList>
            <person name="Qin G."/>
            <person name="Xu C."/>
            <person name="Ming R."/>
            <person name="Tang H."/>
            <person name="Guyot R."/>
            <person name="Kramer E.M."/>
            <person name="Hu Y."/>
            <person name="Yi X."/>
            <person name="Qi Y."/>
            <person name="Xu X."/>
            <person name="Gao Z."/>
            <person name="Pan H."/>
            <person name="Jian J."/>
            <person name="Tian Y."/>
            <person name="Yue Z."/>
            <person name="Xu Y."/>
        </authorList>
    </citation>
    <scope>NUCLEOTIDE SEQUENCE [LARGE SCALE GENOMIC DNA]</scope>
    <source>
        <strain evidence="3">cv. Dabenzi</strain>
    </source>
</reference>
<sequence length="94" mass="10158">MDSDSWIALKSSTRNLLWLWNRVGSDTTCSNHEHSVAMGIVALVAFSIPTSSAMVLLLLAEMVKGIADGFAASNWMATLRITSGAVIDPIVYRC</sequence>
<protein>
    <submittedName>
        <fullName evidence="2">Uncharacterized protein</fullName>
    </submittedName>
</protein>
<proteinExistence type="predicted"/>
<dbReference type="Proteomes" id="UP000197138">
    <property type="component" value="Unassembled WGS sequence"/>
</dbReference>
<keyword evidence="1" id="KW-0472">Membrane</keyword>
<evidence type="ECO:0000256" key="1">
    <source>
        <dbReference type="SAM" id="Phobius"/>
    </source>
</evidence>
<gene>
    <name evidence="2" type="ORF">CDL15_Pgr004481</name>
</gene>
<name>A0A218WBT9_PUNGR</name>
<dbReference type="EMBL" id="MTKT01004693">
    <property type="protein sequence ID" value="OWM70344.1"/>
    <property type="molecule type" value="Genomic_DNA"/>
</dbReference>
<dbReference type="AlphaFoldDB" id="A0A218WBT9"/>
<feature type="transmembrane region" description="Helical" evidence="1">
    <location>
        <begin position="36"/>
        <end position="60"/>
    </location>
</feature>
<evidence type="ECO:0000313" key="2">
    <source>
        <dbReference type="EMBL" id="OWM70344.1"/>
    </source>
</evidence>